<sequence length="513" mass="53986">MVFRALQAARLFGLLLLLSVHRYNSVAGDFDLSSSNTRVESDAETYSQGEINENEAIIQEDMVNLNVHRHKPSVINKFDGKVQINTADGTQKEAIKSNLNEENTAQTAKYWRGTDVTLNAKSKRAADETGILSGTEVLKKSESRLNHVAMQDNVPPVDEIKAEQQPSKLSVVKLRSSEEELNSPSQDIITEDTGHSVEDMAHEMIEIIGDDGSSNSTDDDDEYSAVQVRELAIIGGGICLIAAFFLLLICCGKTIDPPGDTEADIAVPPEIPRTGSSAGRTSPAGFENNSTTDTKSTMNEEAEPLMNPTTDRSDSYPVIADSLVGAAIDSESLHSCGNDQYPKTTAENNSSDAAISVPPFSATSDDKNCASENIVVNNLVEISSGTTPAPSSAAGDKIKDDIGLADSMTSSVHCLAKVKTPDETSATSGVDFTEAEIFSLLKVDTSSAKIAATPTATSEATPTATSEATPKTTNEATPTATSEATPTATSEATPAATSEATPAATSEATPVAT</sequence>
<protein>
    <submittedName>
        <fullName evidence="4">Uncharacterized protein LOC108681727</fullName>
    </submittedName>
</protein>
<dbReference type="RefSeq" id="XP_018026283.1">
    <property type="nucleotide sequence ID" value="XM_018170794.2"/>
</dbReference>
<proteinExistence type="predicted"/>
<feature type="compositionally biased region" description="Polar residues" evidence="1">
    <location>
        <begin position="287"/>
        <end position="299"/>
    </location>
</feature>
<feature type="compositionally biased region" description="Polar residues" evidence="1">
    <location>
        <begin position="335"/>
        <end position="353"/>
    </location>
</feature>
<feature type="region of interest" description="Disordered" evidence="1">
    <location>
        <begin position="452"/>
        <end position="513"/>
    </location>
</feature>
<gene>
    <name evidence="4" type="primary">LOC108681727</name>
</gene>
<feature type="region of interest" description="Disordered" evidence="1">
    <location>
        <begin position="261"/>
        <end position="316"/>
    </location>
</feature>
<dbReference type="AlphaFoldDB" id="A0A8B7PJD0"/>
<keyword evidence="3" id="KW-1185">Reference proteome</keyword>
<reference evidence="4" key="1">
    <citation type="submission" date="2025-08" db="UniProtKB">
        <authorList>
            <consortium name="RefSeq"/>
        </authorList>
    </citation>
    <scope>IDENTIFICATION</scope>
    <source>
        <tissue evidence="4">Whole organism</tissue>
    </source>
</reference>
<feature type="chain" id="PRO_5034040046" evidence="2">
    <location>
        <begin position="28"/>
        <end position="513"/>
    </location>
</feature>
<dbReference type="GeneID" id="108681727"/>
<name>A0A8B7PJD0_HYAAZ</name>
<dbReference type="KEGG" id="hazt:108681727"/>
<feature type="region of interest" description="Disordered" evidence="1">
    <location>
        <begin position="335"/>
        <end position="367"/>
    </location>
</feature>
<evidence type="ECO:0000313" key="3">
    <source>
        <dbReference type="Proteomes" id="UP000694843"/>
    </source>
</evidence>
<organism evidence="3 4">
    <name type="scientific">Hyalella azteca</name>
    <name type="common">Amphipod</name>
    <dbReference type="NCBI Taxonomy" id="294128"/>
    <lineage>
        <taxon>Eukaryota</taxon>
        <taxon>Metazoa</taxon>
        <taxon>Ecdysozoa</taxon>
        <taxon>Arthropoda</taxon>
        <taxon>Crustacea</taxon>
        <taxon>Multicrustacea</taxon>
        <taxon>Malacostraca</taxon>
        <taxon>Eumalacostraca</taxon>
        <taxon>Peracarida</taxon>
        <taxon>Amphipoda</taxon>
        <taxon>Senticaudata</taxon>
        <taxon>Talitrida</taxon>
        <taxon>Talitroidea</taxon>
        <taxon>Hyalellidae</taxon>
        <taxon>Hyalella</taxon>
    </lineage>
</organism>
<evidence type="ECO:0000313" key="4">
    <source>
        <dbReference type="RefSeq" id="XP_018026283.1"/>
    </source>
</evidence>
<keyword evidence="2" id="KW-0732">Signal</keyword>
<accession>A0A8B7PJD0</accession>
<evidence type="ECO:0000256" key="2">
    <source>
        <dbReference type="SAM" id="SignalP"/>
    </source>
</evidence>
<feature type="signal peptide" evidence="2">
    <location>
        <begin position="1"/>
        <end position="27"/>
    </location>
</feature>
<evidence type="ECO:0000256" key="1">
    <source>
        <dbReference type="SAM" id="MobiDB-lite"/>
    </source>
</evidence>
<dbReference type="Proteomes" id="UP000694843">
    <property type="component" value="Unplaced"/>
</dbReference>